<feature type="compositionally biased region" description="Gly residues" evidence="4">
    <location>
        <begin position="313"/>
        <end position="324"/>
    </location>
</feature>
<organism evidence="5 6">
    <name type="scientific">Sordaria macrospora</name>
    <dbReference type="NCBI Taxonomy" id="5147"/>
    <lineage>
        <taxon>Eukaryota</taxon>
        <taxon>Fungi</taxon>
        <taxon>Dikarya</taxon>
        <taxon>Ascomycota</taxon>
        <taxon>Pezizomycotina</taxon>
        <taxon>Sordariomycetes</taxon>
        <taxon>Sordariomycetidae</taxon>
        <taxon>Sordariales</taxon>
        <taxon>Sordariaceae</taxon>
        <taxon>Sordaria</taxon>
    </lineage>
</organism>
<dbReference type="GO" id="GO:0006412">
    <property type="term" value="P:translation"/>
    <property type="evidence" value="ECO:0007669"/>
    <property type="project" value="InterPro"/>
</dbReference>
<dbReference type="PANTHER" id="PTHR15680">
    <property type="entry name" value="RIBOSOMAL PROTEIN L19"/>
    <property type="match status" value="1"/>
</dbReference>
<dbReference type="SUPFAM" id="SSF50104">
    <property type="entry name" value="Translation proteins SH3-like domain"/>
    <property type="match status" value="1"/>
</dbReference>
<dbReference type="Proteomes" id="UP000433876">
    <property type="component" value="Unassembled WGS sequence"/>
</dbReference>
<name>A0A8S8ZRM3_SORMA</name>
<feature type="region of interest" description="Disordered" evidence="4">
    <location>
        <begin position="311"/>
        <end position="333"/>
    </location>
</feature>
<protein>
    <recommendedName>
        <fullName evidence="7">Mitochondrial ribosomal protein</fullName>
    </recommendedName>
</protein>
<dbReference type="Gene3D" id="2.30.30.790">
    <property type="match status" value="1"/>
</dbReference>
<keyword evidence="2" id="KW-0689">Ribosomal protein</keyword>
<reference evidence="5 6" key="1">
    <citation type="submission" date="2017-07" db="EMBL/GenBank/DDBJ databases">
        <title>Genome sequence of the Sordaria macrospora wild type strain R19027.</title>
        <authorList>
            <person name="Nowrousian M."/>
            <person name="Teichert I."/>
            <person name="Kueck U."/>
        </authorList>
    </citation>
    <scope>NUCLEOTIDE SEQUENCE [LARGE SCALE GENOMIC DNA]</scope>
    <source>
        <strain evidence="5 6">R19027</strain>
        <tissue evidence="5">Mycelium</tissue>
    </source>
</reference>
<evidence type="ECO:0000256" key="3">
    <source>
        <dbReference type="ARBA" id="ARBA00023274"/>
    </source>
</evidence>
<dbReference type="GO" id="GO:0003735">
    <property type="term" value="F:structural constituent of ribosome"/>
    <property type="evidence" value="ECO:0007669"/>
    <property type="project" value="InterPro"/>
</dbReference>
<dbReference type="PANTHER" id="PTHR15680:SF9">
    <property type="entry name" value="LARGE RIBOSOMAL SUBUNIT PROTEIN BL19M"/>
    <property type="match status" value="1"/>
</dbReference>
<comment type="similarity">
    <text evidence="1">Belongs to the bacterial ribosomal protein bL19 family.</text>
</comment>
<evidence type="ECO:0008006" key="7">
    <source>
        <dbReference type="Google" id="ProtNLM"/>
    </source>
</evidence>
<dbReference type="FunFam" id="2.30.30.790:FF:000007">
    <property type="entry name" value="Mitochondrial ribosomal protein, putative"/>
    <property type="match status" value="1"/>
</dbReference>
<accession>A0A8S8ZRM3</accession>
<dbReference type="EMBL" id="NMPR01000062">
    <property type="protein sequence ID" value="KAA8632089.1"/>
    <property type="molecule type" value="Genomic_DNA"/>
</dbReference>
<gene>
    <name evidence="5" type="ORF">SMACR_02212</name>
</gene>
<dbReference type="VEuPathDB" id="FungiDB:SMAC_02212"/>
<dbReference type="InterPro" id="IPR038657">
    <property type="entry name" value="Ribosomal_bL19_sf"/>
</dbReference>
<evidence type="ECO:0000256" key="1">
    <source>
        <dbReference type="ARBA" id="ARBA00005781"/>
    </source>
</evidence>
<evidence type="ECO:0000313" key="5">
    <source>
        <dbReference type="EMBL" id="KAA8632089.1"/>
    </source>
</evidence>
<dbReference type="Pfam" id="PF01245">
    <property type="entry name" value="Ribosomal_L19"/>
    <property type="match status" value="1"/>
</dbReference>
<evidence type="ECO:0000256" key="2">
    <source>
        <dbReference type="ARBA" id="ARBA00022980"/>
    </source>
</evidence>
<evidence type="ECO:0000256" key="4">
    <source>
        <dbReference type="SAM" id="MobiDB-lite"/>
    </source>
</evidence>
<sequence>MGRVPCARPIGSQHRLARRSIFQRLVQPARPGSREFDLRPWRRRAATCFANSTFWRSRESDSESGTPHRTHDITTMNVTAPLSRRPLGCLKAGLCQSLIRGYATAVAASTTQSTGALPDHNFFRIADKKTKETRTAFAVFTPPKNPKTPPPSSVVAKSKAFKIANTKLPPFMTKPPSDPMPLLTQQQIARMDPTGARTALFSKARHAARVGDVLMVTHRRGGEPFAGVCLAIRRSGIDTAILLRNHLGKVGVEMWYKIYNKNVAGIEIIKRRAKRARRAKLMYMRQPKHDMGSVEQYVFAWKKMRKVLSSKGLTGGTGGGGGKQKGQVSKKKN</sequence>
<dbReference type="AlphaFoldDB" id="A0A8S8ZRM3"/>
<dbReference type="GO" id="GO:0005762">
    <property type="term" value="C:mitochondrial large ribosomal subunit"/>
    <property type="evidence" value="ECO:0007669"/>
    <property type="project" value="TreeGrafter"/>
</dbReference>
<proteinExistence type="inferred from homology"/>
<comment type="caution">
    <text evidence="5">The sequence shown here is derived from an EMBL/GenBank/DDBJ whole genome shotgun (WGS) entry which is preliminary data.</text>
</comment>
<evidence type="ECO:0000313" key="6">
    <source>
        <dbReference type="Proteomes" id="UP000433876"/>
    </source>
</evidence>
<dbReference type="InterPro" id="IPR001857">
    <property type="entry name" value="Ribosomal_bL19"/>
</dbReference>
<dbReference type="InterPro" id="IPR008991">
    <property type="entry name" value="Translation_prot_SH3-like_sf"/>
</dbReference>
<keyword evidence="3" id="KW-0687">Ribonucleoprotein</keyword>